<organism evidence="1 2">
    <name type="scientific">Nonomuraea coxensis DSM 45129</name>
    <dbReference type="NCBI Taxonomy" id="1122611"/>
    <lineage>
        <taxon>Bacteria</taxon>
        <taxon>Bacillati</taxon>
        <taxon>Actinomycetota</taxon>
        <taxon>Actinomycetes</taxon>
        <taxon>Streptosporangiales</taxon>
        <taxon>Streptosporangiaceae</taxon>
        <taxon>Nonomuraea</taxon>
    </lineage>
</organism>
<sequence length="97" mass="11278">MNVIVPAIVWYESNAIGLEYGRMGSLKAFSIHYFLNRYHLSPRLSRVEGVPYPREEFRTREEARKRASEIRDEWRKALATSYNGPHRRAALTAPVEA</sequence>
<gene>
    <name evidence="1" type="ORF">Nocox_30470</name>
</gene>
<evidence type="ECO:0000313" key="1">
    <source>
        <dbReference type="EMBL" id="QYC43678.1"/>
    </source>
</evidence>
<name>A0ABX8UAC1_9ACTN</name>
<proteinExistence type="predicted"/>
<dbReference type="Proteomes" id="UP000824681">
    <property type="component" value="Chromosome"/>
</dbReference>
<reference evidence="1 2" key="1">
    <citation type="journal article" date="2021" name="ACS Chem. Biol.">
        <title>Genomic-Led Discovery of a Novel Glycopeptide Antibiotic by Nonomuraea coxensis DSM 45129.</title>
        <authorList>
            <person name="Yushchuk O."/>
            <person name="Vior N.M."/>
            <person name="Andreo-Vidal A."/>
            <person name="Berini F."/>
            <person name="Ruckert C."/>
            <person name="Busche T."/>
            <person name="Binda E."/>
            <person name="Kalinowski J."/>
            <person name="Truman A.W."/>
            <person name="Marinelli F."/>
        </authorList>
    </citation>
    <scope>NUCLEOTIDE SEQUENCE [LARGE SCALE GENOMIC DNA]</scope>
    <source>
        <strain evidence="1 2">DSM 45129</strain>
    </source>
</reference>
<accession>A0ABX8UAC1</accession>
<protein>
    <submittedName>
        <fullName evidence="1">Uncharacterized protein</fullName>
    </submittedName>
</protein>
<evidence type="ECO:0000313" key="2">
    <source>
        <dbReference type="Proteomes" id="UP000824681"/>
    </source>
</evidence>
<dbReference type="EMBL" id="CP068985">
    <property type="protein sequence ID" value="QYC43678.1"/>
    <property type="molecule type" value="Genomic_DNA"/>
</dbReference>
<dbReference type="RefSeq" id="WP_157382905.1">
    <property type="nucleotide sequence ID" value="NZ_CP068985.1"/>
</dbReference>
<keyword evidence="2" id="KW-1185">Reference proteome</keyword>